<dbReference type="GO" id="GO:0007288">
    <property type="term" value="P:sperm axoneme assembly"/>
    <property type="evidence" value="ECO:0007669"/>
    <property type="project" value="TreeGrafter"/>
</dbReference>
<dbReference type="SUPFAM" id="SSF48452">
    <property type="entry name" value="TPR-like"/>
    <property type="match status" value="1"/>
</dbReference>
<dbReference type="GO" id="GO:0005737">
    <property type="term" value="C:cytoplasm"/>
    <property type="evidence" value="ECO:0007669"/>
    <property type="project" value="TreeGrafter"/>
</dbReference>
<keyword evidence="3" id="KW-1185">Reference proteome</keyword>
<keyword evidence="1" id="KW-0802">TPR repeat</keyword>
<dbReference type="GO" id="GO:0005813">
    <property type="term" value="C:centrosome"/>
    <property type="evidence" value="ECO:0007669"/>
    <property type="project" value="TreeGrafter"/>
</dbReference>
<sequence>MPKADIIKGLNSSNESCQQEAILKADRRLALLKKTPDNEDKIVTKTNRTVINTSSEGNMIDDVLPFLLYVSGNFLVHLEKDAKEREERRKENKALATALKDLGNKAFSRGDYDTAVKHYSEGLEKLRDMQVLYTNRAQAYIKLSKFQDAIVDCEWALKCDEKCAKAHVHMGKAYLGLKNYSEARKCYLKVLENNPNLNKLAKDYLNEVDLQEIKYKQEQSALEEYKAGKEEAVSVIQLLNTLSKANQVPLYYSGGIRILTEVVKDCTGQTLFRMNNGFTIIGENIIISRTLESTAQPDPVQTDLCVSVLDLWKTVCYKNEENMGLFISNPNMRERILSLLSSPVPDIQSKTLALVGLYSSTEKGRLLLLQSLNPHRLLQILLEFVNIKYGTESATIEILQNITQDERLKILLRPNFASTSLPSFTDLLKSLHPGHRDLLPECISLLDHLIEDGDIRAQVSDSLECWDYCLNVLDECILNEEGERDILFAVLGLMLNLSSEVNPAIQERWINISERCMKLLHSKDGAILTRCVGILSRVLPQCVTAVEQAVQSGIVKKAVKLLKAGGQKTSLYAVKVLAVCTKVSTEAQKDVIKYDKNLRILLNLLHSENEIIIGNIALCLGNCFCIPGAASSLLKTDILKLLLTHAGGNAKRTTVQQNTAIALGKLCTAEPRYMSQLRELHGIEILNSCMKYV</sequence>
<dbReference type="EMBL" id="JAACNH010000008">
    <property type="protein sequence ID" value="KAG8434448.1"/>
    <property type="molecule type" value="Genomic_DNA"/>
</dbReference>
<dbReference type="PANTHER" id="PTHR46540">
    <property type="entry name" value="TETRATRICOPEPTIDE REPEAT PROTEIN 12"/>
    <property type="match status" value="1"/>
</dbReference>
<dbReference type="InterPro" id="IPR043195">
    <property type="entry name" value="TTC12"/>
</dbReference>
<reference evidence="2" key="1">
    <citation type="thesis" date="2020" institute="ProQuest LLC" country="789 East Eisenhower Parkway, Ann Arbor, MI, USA">
        <title>Comparative Genomics and Chromosome Evolution.</title>
        <authorList>
            <person name="Mudd A.B."/>
        </authorList>
    </citation>
    <scope>NUCLEOTIDE SEQUENCE</scope>
    <source>
        <strain evidence="2">Female2</strain>
        <tissue evidence="2">Blood</tissue>
    </source>
</reference>
<dbReference type="PANTHER" id="PTHR46540:SF1">
    <property type="entry name" value="TETRATRICOPEPTIDE REPEAT PROTEIN 12"/>
    <property type="match status" value="1"/>
</dbReference>
<evidence type="ECO:0008006" key="4">
    <source>
        <dbReference type="Google" id="ProtNLM"/>
    </source>
</evidence>
<dbReference type="InterPro" id="IPR011990">
    <property type="entry name" value="TPR-like_helical_dom_sf"/>
</dbReference>
<comment type="caution">
    <text evidence="2">The sequence shown here is derived from an EMBL/GenBank/DDBJ whole genome shotgun (WGS) entry which is preliminary data.</text>
</comment>
<dbReference type="Pfam" id="PF00515">
    <property type="entry name" value="TPR_1"/>
    <property type="match status" value="1"/>
</dbReference>
<dbReference type="SMART" id="SM00028">
    <property type="entry name" value="TPR"/>
    <property type="match status" value="3"/>
</dbReference>
<dbReference type="InterPro" id="IPR016024">
    <property type="entry name" value="ARM-type_fold"/>
</dbReference>
<dbReference type="Proteomes" id="UP000812440">
    <property type="component" value="Chromosome 7"/>
</dbReference>
<dbReference type="PROSITE" id="PS50005">
    <property type="entry name" value="TPR"/>
    <property type="match status" value="2"/>
</dbReference>
<dbReference type="SUPFAM" id="SSF48371">
    <property type="entry name" value="ARM repeat"/>
    <property type="match status" value="1"/>
</dbReference>
<name>A0A8T2ITV4_9PIPI</name>
<evidence type="ECO:0000313" key="2">
    <source>
        <dbReference type="EMBL" id="KAG8434448.1"/>
    </source>
</evidence>
<dbReference type="OrthoDB" id="629492at2759"/>
<feature type="repeat" description="TPR" evidence="1">
    <location>
        <begin position="96"/>
        <end position="129"/>
    </location>
</feature>
<dbReference type="GO" id="GO:0070286">
    <property type="term" value="P:axonemal dynein complex assembly"/>
    <property type="evidence" value="ECO:0007669"/>
    <property type="project" value="TreeGrafter"/>
</dbReference>
<feature type="repeat" description="TPR" evidence="1">
    <location>
        <begin position="164"/>
        <end position="197"/>
    </location>
</feature>
<dbReference type="InterPro" id="IPR019734">
    <property type="entry name" value="TPR_rpt"/>
</dbReference>
<proteinExistence type="predicted"/>
<dbReference type="AlphaFoldDB" id="A0A8T2ITV4"/>
<gene>
    <name evidence="2" type="ORF">GDO86_012716</name>
</gene>
<protein>
    <recommendedName>
        <fullName evidence="4">Tetratricopeptide repeat protein 12</fullName>
    </recommendedName>
</protein>
<dbReference type="Gene3D" id="1.25.10.10">
    <property type="entry name" value="Leucine-rich Repeat Variant"/>
    <property type="match status" value="1"/>
</dbReference>
<organism evidence="2 3">
    <name type="scientific">Hymenochirus boettgeri</name>
    <name type="common">Congo dwarf clawed frog</name>
    <dbReference type="NCBI Taxonomy" id="247094"/>
    <lineage>
        <taxon>Eukaryota</taxon>
        <taxon>Metazoa</taxon>
        <taxon>Chordata</taxon>
        <taxon>Craniata</taxon>
        <taxon>Vertebrata</taxon>
        <taxon>Euteleostomi</taxon>
        <taxon>Amphibia</taxon>
        <taxon>Batrachia</taxon>
        <taxon>Anura</taxon>
        <taxon>Pipoidea</taxon>
        <taxon>Pipidae</taxon>
        <taxon>Pipinae</taxon>
        <taxon>Hymenochirus</taxon>
    </lineage>
</organism>
<evidence type="ECO:0000256" key="1">
    <source>
        <dbReference type="PROSITE-ProRule" id="PRU00339"/>
    </source>
</evidence>
<accession>A0A8T2ITV4</accession>
<dbReference type="Gene3D" id="1.25.40.10">
    <property type="entry name" value="Tetratricopeptide repeat domain"/>
    <property type="match status" value="1"/>
</dbReference>
<dbReference type="InterPro" id="IPR011989">
    <property type="entry name" value="ARM-like"/>
</dbReference>
<evidence type="ECO:0000313" key="3">
    <source>
        <dbReference type="Proteomes" id="UP000812440"/>
    </source>
</evidence>